<gene>
    <name evidence="2" type="ORF">C8Q71DRAFT_544738</name>
</gene>
<name>A0ABQ8KLH7_9APHY</name>
<evidence type="ECO:0000313" key="3">
    <source>
        <dbReference type="Proteomes" id="UP000814176"/>
    </source>
</evidence>
<comment type="caution">
    <text evidence="2">The sequence shown here is derived from an EMBL/GenBank/DDBJ whole genome shotgun (WGS) entry which is preliminary data.</text>
</comment>
<dbReference type="GeneID" id="71999981"/>
<reference evidence="2 3" key="1">
    <citation type="journal article" date="2021" name="Environ. Microbiol.">
        <title>Gene family expansions and transcriptome signatures uncover fungal adaptations to wood decay.</title>
        <authorList>
            <person name="Hage H."/>
            <person name="Miyauchi S."/>
            <person name="Viragh M."/>
            <person name="Drula E."/>
            <person name="Min B."/>
            <person name="Chaduli D."/>
            <person name="Navarro D."/>
            <person name="Favel A."/>
            <person name="Norest M."/>
            <person name="Lesage-Meessen L."/>
            <person name="Balint B."/>
            <person name="Merenyi Z."/>
            <person name="de Eugenio L."/>
            <person name="Morin E."/>
            <person name="Martinez A.T."/>
            <person name="Baldrian P."/>
            <person name="Stursova M."/>
            <person name="Martinez M.J."/>
            <person name="Novotny C."/>
            <person name="Magnuson J.K."/>
            <person name="Spatafora J.W."/>
            <person name="Maurice S."/>
            <person name="Pangilinan J."/>
            <person name="Andreopoulos W."/>
            <person name="LaButti K."/>
            <person name="Hundley H."/>
            <person name="Na H."/>
            <person name="Kuo A."/>
            <person name="Barry K."/>
            <person name="Lipzen A."/>
            <person name="Henrissat B."/>
            <person name="Riley R."/>
            <person name="Ahrendt S."/>
            <person name="Nagy L.G."/>
            <person name="Grigoriev I.V."/>
            <person name="Martin F."/>
            <person name="Rosso M.N."/>
        </authorList>
    </citation>
    <scope>NUCLEOTIDE SEQUENCE [LARGE SCALE GENOMIC DNA]</scope>
    <source>
        <strain evidence="2 3">CIRM-BRFM 1785</strain>
    </source>
</reference>
<protein>
    <submittedName>
        <fullName evidence="2">Uncharacterized protein</fullName>
    </submittedName>
</protein>
<sequence length="264" mass="28474">MRQTSSITSPTMIRQQRSQKINRPALRAHWSRAARDRDSICESGGILTTWGLVALRPTRCRQRNGHTLADIEVSSQSHWKLGQLVTEHGSPGPCARAVQDGPSLCLPTSRLWLGFRASLQNLNGIGAVYAAYAHGPSPVLCRGHAGNSFRSTTTPARATSSRIRCSTLRGVYHRVGRSSLVGVQYVVIQGSSLAVDHINAIPFCTAVQGVIASLTLTAGEPQDRAQTSSRRSVCCRNLSTASLPDPLPGWHVAGAWAHQLALGW</sequence>
<keyword evidence="3" id="KW-1185">Reference proteome</keyword>
<evidence type="ECO:0000256" key="1">
    <source>
        <dbReference type="SAM" id="MobiDB-lite"/>
    </source>
</evidence>
<feature type="region of interest" description="Disordered" evidence="1">
    <location>
        <begin position="1"/>
        <end position="21"/>
    </location>
</feature>
<proteinExistence type="predicted"/>
<organism evidence="2 3">
    <name type="scientific">Rhodofomes roseus</name>
    <dbReference type="NCBI Taxonomy" id="34475"/>
    <lineage>
        <taxon>Eukaryota</taxon>
        <taxon>Fungi</taxon>
        <taxon>Dikarya</taxon>
        <taxon>Basidiomycota</taxon>
        <taxon>Agaricomycotina</taxon>
        <taxon>Agaricomycetes</taxon>
        <taxon>Polyporales</taxon>
        <taxon>Rhodofomes</taxon>
    </lineage>
</organism>
<evidence type="ECO:0000313" key="2">
    <source>
        <dbReference type="EMBL" id="KAH9838743.1"/>
    </source>
</evidence>
<dbReference type="EMBL" id="JADCUA010000007">
    <property type="protein sequence ID" value="KAH9838743.1"/>
    <property type="molecule type" value="Genomic_DNA"/>
</dbReference>
<dbReference type="Proteomes" id="UP000814176">
    <property type="component" value="Unassembled WGS sequence"/>
</dbReference>
<dbReference type="RefSeq" id="XP_047780658.1">
    <property type="nucleotide sequence ID" value="XM_047919249.1"/>
</dbReference>
<accession>A0ABQ8KLH7</accession>